<proteinExistence type="predicted"/>
<dbReference type="AlphaFoldDB" id="A0AAD5BYT5"/>
<gene>
    <name evidence="1" type="ORF">M8C21_032234</name>
</gene>
<dbReference type="EMBL" id="JAMZMK010010364">
    <property type="protein sequence ID" value="KAI7731870.1"/>
    <property type="molecule type" value="Genomic_DNA"/>
</dbReference>
<evidence type="ECO:0000313" key="1">
    <source>
        <dbReference type="EMBL" id="KAI7731870.1"/>
    </source>
</evidence>
<organism evidence="1 2">
    <name type="scientific">Ambrosia artemisiifolia</name>
    <name type="common">Common ragweed</name>
    <dbReference type="NCBI Taxonomy" id="4212"/>
    <lineage>
        <taxon>Eukaryota</taxon>
        <taxon>Viridiplantae</taxon>
        <taxon>Streptophyta</taxon>
        <taxon>Embryophyta</taxon>
        <taxon>Tracheophyta</taxon>
        <taxon>Spermatophyta</taxon>
        <taxon>Magnoliopsida</taxon>
        <taxon>eudicotyledons</taxon>
        <taxon>Gunneridae</taxon>
        <taxon>Pentapetalae</taxon>
        <taxon>asterids</taxon>
        <taxon>campanulids</taxon>
        <taxon>Asterales</taxon>
        <taxon>Asteraceae</taxon>
        <taxon>Asteroideae</taxon>
        <taxon>Heliantheae alliance</taxon>
        <taxon>Heliantheae</taxon>
        <taxon>Ambrosia</taxon>
    </lineage>
</organism>
<name>A0AAD5BYT5_AMBAR</name>
<reference evidence="1" key="1">
    <citation type="submission" date="2022-06" db="EMBL/GenBank/DDBJ databases">
        <title>Uncovering the hologenomic basis of an extraordinary plant invasion.</title>
        <authorList>
            <person name="Bieker V.C."/>
            <person name="Martin M.D."/>
            <person name="Gilbert T."/>
            <person name="Hodgins K."/>
            <person name="Battlay P."/>
            <person name="Petersen B."/>
            <person name="Wilson J."/>
        </authorList>
    </citation>
    <scope>NUCLEOTIDE SEQUENCE</scope>
    <source>
        <strain evidence="1">AA19_3_7</strain>
        <tissue evidence="1">Leaf</tissue>
    </source>
</reference>
<protein>
    <submittedName>
        <fullName evidence="1">Uncharacterized protein</fullName>
    </submittedName>
</protein>
<evidence type="ECO:0000313" key="2">
    <source>
        <dbReference type="Proteomes" id="UP001206925"/>
    </source>
</evidence>
<dbReference type="Proteomes" id="UP001206925">
    <property type="component" value="Unassembled WGS sequence"/>
</dbReference>
<keyword evidence="2" id="KW-1185">Reference proteome</keyword>
<accession>A0AAD5BYT5</accession>
<sequence>MKAEPKLYFRQSAQGEQNAVVGVVAGSLCSGGVRRNFLRKTAASVALTRFPEIERRPWDRDPLPIMQPDSVDDLLRTFGGRRPK</sequence>
<comment type="caution">
    <text evidence="1">The sequence shown here is derived from an EMBL/GenBank/DDBJ whole genome shotgun (WGS) entry which is preliminary data.</text>
</comment>